<reference evidence="2" key="1">
    <citation type="submission" date="2020-08" db="EMBL/GenBank/DDBJ databases">
        <title>Genome public.</title>
        <authorList>
            <person name="Liu C."/>
            <person name="Sun Q."/>
        </authorList>
    </citation>
    <scope>NUCLEOTIDE SEQUENCE</scope>
    <source>
        <strain evidence="2">NSJ-53</strain>
    </source>
</reference>
<organism evidence="2 3">
    <name type="scientific">Gehongia tenuis</name>
    <dbReference type="NCBI Taxonomy" id="2763655"/>
    <lineage>
        <taxon>Bacteria</taxon>
        <taxon>Bacillati</taxon>
        <taxon>Bacillota</taxon>
        <taxon>Clostridia</taxon>
        <taxon>Christensenellales</taxon>
        <taxon>Christensenellaceae</taxon>
        <taxon>Gehongia</taxon>
    </lineage>
</organism>
<evidence type="ECO:0000256" key="1">
    <source>
        <dbReference type="SAM" id="Phobius"/>
    </source>
</evidence>
<name>A0A926HJX6_9FIRM</name>
<keyword evidence="1" id="KW-0812">Transmembrane</keyword>
<keyword evidence="1" id="KW-1133">Transmembrane helix</keyword>
<feature type="transmembrane region" description="Helical" evidence="1">
    <location>
        <begin position="138"/>
        <end position="161"/>
    </location>
</feature>
<keyword evidence="3" id="KW-1185">Reference proteome</keyword>
<gene>
    <name evidence="2" type="ORF">H8696_00660</name>
</gene>
<dbReference type="PANTHER" id="PTHR37305">
    <property type="entry name" value="INTEGRAL MEMBRANE PROTEIN-RELATED"/>
    <property type="match status" value="1"/>
</dbReference>
<dbReference type="RefSeq" id="WP_249314253.1">
    <property type="nucleotide sequence ID" value="NZ_JACRSR010000001.1"/>
</dbReference>
<protein>
    <submittedName>
        <fullName evidence="2">ABC transporter permease</fullName>
    </submittedName>
</protein>
<feature type="transmembrane region" description="Helical" evidence="1">
    <location>
        <begin position="58"/>
        <end position="78"/>
    </location>
</feature>
<evidence type="ECO:0000313" key="2">
    <source>
        <dbReference type="EMBL" id="MBC8530357.1"/>
    </source>
</evidence>
<evidence type="ECO:0000313" key="3">
    <source>
        <dbReference type="Proteomes" id="UP000623172"/>
    </source>
</evidence>
<dbReference type="Pfam" id="PF12730">
    <property type="entry name" value="ABC2_membrane_4"/>
    <property type="match status" value="1"/>
</dbReference>
<accession>A0A926HJX6</accession>
<feature type="transmembrane region" description="Helical" evidence="1">
    <location>
        <begin position="236"/>
        <end position="255"/>
    </location>
</feature>
<dbReference type="AlphaFoldDB" id="A0A926HJX6"/>
<dbReference type="Proteomes" id="UP000623172">
    <property type="component" value="Unassembled WGS sequence"/>
</dbReference>
<feature type="transmembrane region" description="Helical" evidence="1">
    <location>
        <begin position="173"/>
        <end position="190"/>
    </location>
</feature>
<comment type="caution">
    <text evidence="2">The sequence shown here is derived from an EMBL/GenBank/DDBJ whole genome shotgun (WGS) entry which is preliminary data.</text>
</comment>
<feature type="transmembrane region" description="Helical" evidence="1">
    <location>
        <begin position="109"/>
        <end position="132"/>
    </location>
</feature>
<feature type="transmembrane region" description="Helical" evidence="1">
    <location>
        <begin position="17"/>
        <end position="38"/>
    </location>
</feature>
<dbReference type="EMBL" id="JACRSR010000001">
    <property type="protein sequence ID" value="MBC8530357.1"/>
    <property type="molecule type" value="Genomic_DNA"/>
</dbReference>
<proteinExistence type="predicted"/>
<keyword evidence="1" id="KW-0472">Membrane</keyword>
<sequence>MFNYIQSELYRTFHRKYFYLALVIAAGIGIAVNVVLGLMQASGSLNGPIDASFPLNNVTGIALTFVYPCMIIVVDCVFSEEYKHQTLKNLISWGVSRPTIFFGKFITELIVALIALAAIFGCFLLSAILILGMPQQDAAVVFGLFGQRLFLALPLFFWTLAISHLFSFVIKNNTLFSFASVGVFYVLPFLNNEFFSRAWVICQEIIPHLAYTRMMALAPYLETALLPNFGALCLEYWAAGLIRVAVCLAVGMFLFRRKEIK</sequence>
<dbReference type="PANTHER" id="PTHR37305:SF1">
    <property type="entry name" value="MEMBRANE PROTEIN"/>
    <property type="match status" value="1"/>
</dbReference>